<reference evidence="1 2" key="1">
    <citation type="journal article" date="2013" name="Genome Announc.">
        <title>Complete Genome Sequence of Glaciecola psychrophila Strain 170T.</title>
        <authorList>
            <person name="Yin J."/>
            <person name="Chen J."/>
            <person name="Liu G."/>
            <person name="Yu Y."/>
            <person name="Song L."/>
            <person name="Wang X."/>
            <person name="Qu X."/>
        </authorList>
    </citation>
    <scope>NUCLEOTIDE SEQUENCE [LARGE SCALE GENOMIC DNA]</scope>
    <source>
        <strain evidence="1 2">170</strain>
    </source>
</reference>
<protein>
    <submittedName>
        <fullName evidence="1">Uncharacterized protein</fullName>
    </submittedName>
</protein>
<organism evidence="1 2">
    <name type="scientific">Paraglaciecola psychrophila 170</name>
    <dbReference type="NCBI Taxonomy" id="1129794"/>
    <lineage>
        <taxon>Bacteria</taxon>
        <taxon>Pseudomonadati</taxon>
        <taxon>Pseudomonadota</taxon>
        <taxon>Gammaproteobacteria</taxon>
        <taxon>Alteromonadales</taxon>
        <taxon>Alteromonadaceae</taxon>
        <taxon>Paraglaciecola</taxon>
    </lineage>
</organism>
<dbReference type="KEGG" id="gps:C427_5068"/>
<dbReference type="Proteomes" id="UP000011864">
    <property type="component" value="Chromosome"/>
</dbReference>
<dbReference type="RefSeq" id="WP_007641386.1">
    <property type="nucleotide sequence ID" value="NC_020514.1"/>
</dbReference>
<name>K6Z2U5_9ALTE</name>
<dbReference type="AlphaFoldDB" id="K6Z2U5"/>
<sequence length="44" mass="5235">MAELSLENILKVEQSEEFILYIAQQSFWQQELEQALVAEQKIYC</sequence>
<dbReference type="HOGENOM" id="CLU_3219764_0_0_6"/>
<dbReference type="STRING" id="1129794.C427_5068"/>
<evidence type="ECO:0000313" key="2">
    <source>
        <dbReference type="Proteomes" id="UP000011864"/>
    </source>
</evidence>
<dbReference type="EMBL" id="CP003837">
    <property type="protein sequence ID" value="AGH47167.1"/>
    <property type="molecule type" value="Genomic_DNA"/>
</dbReference>
<dbReference type="PATRIC" id="fig|1129794.4.peg.5054"/>
<accession>K6Z2U5</accession>
<evidence type="ECO:0000313" key="1">
    <source>
        <dbReference type="EMBL" id="AGH47167.1"/>
    </source>
</evidence>
<gene>
    <name evidence="1" type="ORF">C427_5068</name>
</gene>
<proteinExistence type="predicted"/>
<keyword evidence="2" id="KW-1185">Reference proteome</keyword>